<gene>
    <name evidence="2" type="ORF">AVEN_251497_1</name>
</gene>
<feature type="compositionally biased region" description="Basic and acidic residues" evidence="1">
    <location>
        <begin position="215"/>
        <end position="227"/>
    </location>
</feature>
<name>A0A4Y2T3B8_ARAVE</name>
<sequence>MTQPEHADNRPINYDLTDLTSVGLALFDVRNWLIEVGERVIAQFWNIWNAFLNSMQVVTENREERDCCSVCRGRSSQTEGIHRPKTPLEGISLPTGTTQLGNISGRWIFVPNLEEISSMQNAVAETTVPNDPVFGQSEPIRVPNDPVVQQREPIRVPNDPVAEQSEPSTSSSEESSQSSVSLTTPISSTKSTAKSKQRSVLTAKTPTTAKKTCVHAKESPKRVKRGEPAIPLVSQRPKRQAKKK</sequence>
<dbReference type="EMBL" id="BGPR01025834">
    <property type="protein sequence ID" value="GBN95057.1"/>
    <property type="molecule type" value="Genomic_DNA"/>
</dbReference>
<evidence type="ECO:0000313" key="3">
    <source>
        <dbReference type="Proteomes" id="UP000499080"/>
    </source>
</evidence>
<comment type="caution">
    <text evidence="2">The sequence shown here is derived from an EMBL/GenBank/DDBJ whole genome shotgun (WGS) entry which is preliminary data.</text>
</comment>
<proteinExistence type="predicted"/>
<feature type="compositionally biased region" description="Low complexity" evidence="1">
    <location>
        <begin position="163"/>
        <end position="189"/>
    </location>
</feature>
<evidence type="ECO:0000313" key="2">
    <source>
        <dbReference type="EMBL" id="GBN95057.1"/>
    </source>
</evidence>
<feature type="region of interest" description="Disordered" evidence="1">
    <location>
        <begin position="129"/>
        <end position="244"/>
    </location>
</feature>
<protein>
    <submittedName>
        <fullName evidence="2">Uncharacterized protein</fullName>
    </submittedName>
</protein>
<dbReference type="AlphaFoldDB" id="A0A4Y2T3B8"/>
<keyword evidence="3" id="KW-1185">Reference proteome</keyword>
<accession>A0A4Y2T3B8</accession>
<feature type="compositionally biased region" description="Low complexity" evidence="1">
    <location>
        <begin position="202"/>
        <end position="211"/>
    </location>
</feature>
<organism evidence="2 3">
    <name type="scientific">Araneus ventricosus</name>
    <name type="common">Orbweaver spider</name>
    <name type="synonym">Epeira ventricosa</name>
    <dbReference type="NCBI Taxonomy" id="182803"/>
    <lineage>
        <taxon>Eukaryota</taxon>
        <taxon>Metazoa</taxon>
        <taxon>Ecdysozoa</taxon>
        <taxon>Arthropoda</taxon>
        <taxon>Chelicerata</taxon>
        <taxon>Arachnida</taxon>
        <taxon>Araneae</taxon>
        <taxon>Araneomorphae</taxon>
        <taxon>Entelegynae</taxon>
        <taxon>Araneoidea</taxon>
        <taxon>Araneidae</taxon>
        <taxon>Araneus</taxon>
    </lineage>
</organism>
<reference evidence="2 3" key="1">
    <citation type="journal article" date="2019" name="Sci. Rep.">
        <title>Orb-weaving spider Araneus ventricosus genome elucidates the spidroin gene catalogue.</title>
        <authorList>
            <person name="Kono N."/>
            <person name="Nakamura H."/>
            <person name="Ohtoshi R."/>
            <person name="Moran D.A.P."/>
            <person name="Shinohara A."/>
            <person name="Yoshida Y."/>
            <person name="Fujiwara M."/>
            <person name="Mori M."/>
            <person name="Tomita M."/>
            <person name="Arakawa K."/>
        </authorList>
    </citation>
    <scope>NUCLEOTIDE SEQUENCE [LARGE SCALE GENOMIC DNA]</scope>
</reference>
<evidence type="ECO:0000256" key="1">
    <source>
        <dbReference type="SAM" id="MobiDB-lite"/>
    </source>
</evidence>
<dbReference type="Proteomes" id="UP000499080">
    <property type="component" value="Unassembled WGS sequence"/>
</dbReference>
<feature type="compositionally biased region" description="Polar residues" evidence="1">
    <location>
        <begin position="190"/>
        <end position="200"/>
    </location>
</feature>